<feature type="binding site" evidence="15">
    <location>
        <position position="222"/>
    </location>
    <ligand>
        <name>FMN</name>
        <dbReference type="ChEBI" id="CHEBI:58210"/>
    </ligand>
</feature>
<evidence type="ECO:0000313" key="17">
    <source>
        <dbReference type="EMBL" id="MBM7591065.1"/>
    </source>
</evidence>
<keyword evidence="8 15" id="KW-0285">Flavoprotein</keyword>
<dbReference type="EMBL" id="JAFBEB010000009">
    <property type="protein sequence ID" value="MBM7591065.1"/>
    <property type="molecule type" value="Genomic_DNA"/>
</dbReference>
<comment type="subunit">
    <text evidence="15">Monomer.</text>
</comment>
<evidence type="ECO:0000256" key="5">
    <source>
        <dbReference type="ARBA" id="ARBA00005161"/>
    </source>
</evidence>
<dbReference type="Gene3D" id="3.20.20.70">
    <property type="entry name" value="Aldolase class I"/>
    <property type="match status" value="1"/>
</dbReference>
<comment type="pathway">
    <text evidence="5 15">Pyrimidine metabolism; UMP biosynthesis via de novo pathway; orotate from (S)-dihydroorotate (quinone route): step 1/1.</text>
</comment>
<feature type="binding site" evidence="15">
    <location>
        <position position="182"/>
    </location>
    <ligand>
        <name>substrate</name>
    </ligand>
</feature>
<comment type="subunit">
    <text evidence="7">Heterotetramer of 2 PyrK and 2 PyrD type B subunits.</text>
</comment>
<name>A0A938Y0H1_9BACL</name>
<dbReference type="SUPFAM" id="SSF51395">
    <property type="entry name" value="FMN-linked oxidoreductases"/>
    <property type="match status" value="1"/>
</dbReference>
<comment type="function">
    <text evidence="2">Catalyzes the conversion of dihydroorotate to orotate with NAD(+) as electron acceptor.</text>
</comment>
<keyword evidence="11 15" id="KW-0560">Oxidoreductase</keyword>
<dbReference type="GO" id="GO:0006207">
    <property type="term" value="P:'de novo' pyrimidine nucleobase biosynthetic process"/>
    <property type="evidence" value="ECO:0007669"/>
    <property type="project" value="UniProtKB-UniRule"/>
</dbReference>
<dbReference type="PROSITE" id="PS00912">
    <property type="entry name" value="DHODEHASE_2"/>
    <property type="match status" value="1"/>
</dbReference>
<dbReference type="GO" id="GO:0106430">
    <property type="term" value="F:dihydroorotate dehydrogenase (quinone) activity"/>
    <property type="evidence" value="ECO:0007669"/>
    <property type="project" value="UniProtKB-EC"/>
</dbReference>
<dbReference type="AlphaFoldDB" id="A0A938Y0H1"/>
<keyword evidence="15" id="KW-1003">Cell membrane</keyword>
<comment type="pathway">
    <text evidence="4">Pyrimidine metabolism; UMP biosynthesis via de novo pathway; orotate from (S)-dihydroorotate (NAD(+) route): step 1/1.</text>
</comment>
<dbReference type="NCBIfam" id="NF003652">
    <property type="entry name" value="PRK05286.2-5"/>
    <property type="match status" value="1"/>
</dbReference>
<sequence length="364" mass="39662">MYQLLKKFLFQLDPEEAHERTIAALRLMERSALGRSMMQTIYGYQHKRLETTLWGLTFPNPVGLAAGFDKNAEVYHALAALGFGFVEVGTITPLAQPGNERPRLFRLPEYAAVINRMGFNNHGAEAAAKNLENYANANIPIGVNIGKNKTTANEDAGSDYQKCLEKLYAYGHYFVINVSSPNTPNLRDLQETASLRALLRGIGAKAKQLEDQGIEPKPILLKVAPDMADEQMRDVVQAAIEEGISGIIATNTTLSREPVSGHVHAEQAGGLSGKPLTERSTAWIREIYQETGGKVPIIGVGGIMNGDDAYEKIRAGASLVQIYTGMIYQGPGLAASINKRLVELLQRDGFDHIGQAVGQDAKSK</sequence>
<evidence type="ECO:0000313" key="18">
    <source>
        <dbReference type="Proteomes" id="UP000717624"/>
    </source>
</evidence>
<evidence type="ECO:0000256" key="11">
    <source>
        <dbReference type="ARBA" id="ARBA00023002"/>
    </source>
</evidence>
<feature type="binding site" evidence="15">
    <location>
        <begin position="115"/>
        <end position="119"/>
    </location>
    <ligand>
        <name>substrate</name>
    </ligand>
</feature>
<comment type="similarity">
    <text evidence="6 15">Belongs to the dihydroorotate dehydrogenase family. Type 2 subfamily.</text>
</comment>
<dbReference type="InterPro" id="IPR005719">
    <property type="entry name" value="Dihydroorotate_DH_2"/>
</dbReference>
<evidence type="ECO:0000256" key="9">
    <source>
        <dbReference type="ARBA" id="ARBA00022643"/>
    </source>
</evidence>
<keyword evidence="12 15" id="KW-0472">Membrane</keyword>
<dbReference type="PANTHER" id="PTHR48109:SF4">
    <property type="entry name" value="DIHYDROOROTATE DEHYDROGENASE (QUINONE), MITOCHONDRIAL"/>
    <property type="match status" value="1"/>
</dbReference>
<protein>
    <recommendedName>
        <fullName evidence="15">Dihydroorotate dehydrogenase (quinone)</fullName>
        <ecNumber evidence="15">1.3.5.2</ecNumber>
    </recommendedName>
    <alternativeName>
        <fullName evidence="15">DHOdehase</fullName>
        <shortName evidence="15">DHOD</shortName>
        <shortName evidence="15">DHODase</shortName>
    </alternativeName>
    <alternativeName>
        <fullName evidence="15">Dihydroorotate oxidase</fullName>
    </alternativeName>
</protein>
<dbReference type="PANTHER" id="PTHR48109">
    <property type="entry name" value="DIHYDROOROTATE DEHYDROGENASE (QUINONE), MITOCHONDRIAL-RELATED"/>
    <property type="match status" value="1"/>
</dbReference>
<dbReference type="NCBIfam" id="TIGR01036">
    <property type="entry name" value="pyrD_sub2"/>
    <property type="match status" value="1"/>
</dbReference>
<comment type="cofactor">
    <cofactor evidence="15">
        <name>FMN</name>
        <dbReference type="ChEBI" id="CHEBI:58210"/>
    </cofactor>
    <text evidence="15">Binds 1 FMN per subunit.</text>
</comment>
<evidence type="ECO:0000256" key="4">
    <source>
        <dbReference type="ARBA" id="ARBA00004715"/>
    </source>
</evidence>
<keyword evidence="9 15" id="KW-0288">FMN</keyword>
<dbReference type="GO" id="GO:0004589">
    <property type="term" value="F:dihydroorotate dehydrogenase (NAD+) activity"/>
    <property type="evidence" value="ECO:0007669"/>
    <property type="project" value="UniProtKB-EC"/>
</dbReference>
<evidence type="ECO:0000256" key="10">
    <source>
        <dbReference type="ARBA" id="ARBA00022975"/>
    </source>
</evidence>
<organism evidence="17 18">
    <name type="scientific">Brevibacillus fulvus</name>
    <dbReference type="NCBI Taxonomy" id="1125967"/>
    <lineage>
        <taxon>Bacteria</taxon>
        <taxon>Bacillati</taxon>
        <taxon>Bacillota</taxon>
        <taxon>Bacilli</taxon>
        <taxon>Bacillales</taxon>
        <taxon>Paenibacillaceae</taxon>
        <taxon>Brevibacillus</taxon>
    </lineage>
</organism>
<feature type="domain" description="Dihydroorotate dehydrogenase catalytic" evidence="16">
    <location>
        <begin position="49"/>
        <end position="345"/>
    </location>
</feature>
<evidence type="ECO:0000256" key="2">
    <source>
        <dbReference type="ARBA" id="ARBA00003616"/>
    </source>
</evidence>
<dbReference type="InterPro" id="IPR005720">
    <property type="entry name" value="Dihydroorotate_DH_cat"/>
</dbReference>
<dbReference type="RefSeq" id="WP_204518806.1">
    <property type="nucleotide sequence ID" value="NZ_BAABIN010000014.1"/>
</dbReference>
<evidence type="ECO:0000256" key="1">
    <source>
        <dbReference type="ARBA" id="ARBA00003125"/>
    </source>
</evidence>
<keyword evidence="10 15" id="KW-0665">Pyrimidine biosynthesis</keyword>
<feature type="binding site" evidence="15">
    <location>
        <position position="302"/>
    </location>
    <ligand>
        <name>FMN</name>
        <dbReference type="ChEBI" id="CHEBI:58210"/>
    </ligand>
</feature>
<feature type="binding site" evidence="15">
    <location>
        <position position="177"/>
    </location>
    <ligand>
        <name>substrate</name>
    </ligand>
</feature>
<dbReference type="PROSITE" id="PS00911">
    <property type="entry name" value="DHODEHASE_1"/>
    <property type="match status" value="1"/>
</dbReference>
<comment type="catalytic activity">
    <reaction evidence="14">
        <text>(S)-dihydroorotate + NAD(+) = orotate + NADH + H(+)</text>
        <dbReference type="Rhea" id="RHEA:13513"/>
        <dbReference type="ChEBI" id="CHEBI:15378"/>
        <dbReference type="ChEBI" id="CHEBI:30839"/>
        <dbReference type="ChEBI" id="CHEBI:30864"/>
        <dbReference type="ChEBI" id="CHEBI:57540"/>
        <dbReference type="ChEBI" id="CHEBI:57945"/>
        <dbReference type="EC" id="1.3.1.14"/>
    </reaction>
</comment>
<feature type="binding site" evidence="15">
    <location>
        <position position="70"/>
    </location>
    <ligand>
        <name>substrate</name>
    </ligand>
</feature>
<feature type="binding site" evidence="15">
    <location>
        <begin position="66"/>
        <end position="70"/>
    </location>
    <ligand>
        <name>FMN</name>
        <dbReference type="ChEBI" id="CHEBI:58210"/>
    </ligand>
</feature>
<gene>
    <name evidence="15" type="primary">pyrD</name>
    <name evidence="17" type="ORF">JOD01_002691</name>
</gene>
<dbReference type="InterPro" id="IPR001295">
    <property type="entry name" value="Dihydroorotate_DH_CS"/>
</dbReference>
<comment type="caution">
    <text evidence="17">The sequence shown here is derived from an EMBL/GenBank/DDBJ whole genome shotgun (WGS) entry which is preliminary data.</text>
</comment>
<dbReference type="GO" id="GO:0044205">
    <property type="term" value="P:'de novo' UMP biosynthetic process"/>
    <property type="evidence" value="ECO:0007669"/>
    <property type="project" value="UniProtKB-UniRule"/>
</dbReference>
<evidence type="ECO:0000259" key="16">
    <source>
        <dbReference type="Pfam" id="PF01180"/>
    </source>
</evidence>
<feature type="binding site" evidence="15">
    <location>
        <position position="144"/>
    </location>
    <ligand>
        <name>FMN</name>
        <dbReference type="ChEBI" id="CHEBI:58210"/>
    </ligand>
</feature>
<comment type="subcellular location">
    <subcellularLocation>
        <location evidence="15">Cell membrane</location>
        <topology evidence="15">Peripheral membrane protein</topology>
    </subcellularLocation>
    <subcellularLocation>
        <location evidence="3">Membrane</location>
    </subcellularLocation>
</comment>
<feature type="binding site" evidence="15">
    <location>
        <position position="90"/>
    </location>
    <ligand>
        <name>FMN</name>
        <dbReference type="ChEBI" id="CHEBI:58210"/>
    </ligand>
</feature>
<evidence type="ECO:0000256" key="7">
    <source>
        <dbReference type="ARBA" id="ARBA00011669"/>
    </source>
</evidence>
<evidence type="ECO:0000256" key="12">
    <source>
        <dbReference type="ARBA" id="ARBA00023136"/>
    </source>
</evidence>
<feature type="binding site" evidence="15">
    <location>
        <position position="250"/>
    </location>
    <ligand>
        <name>FMN</name>
        <dbReference type="ChEBI" id="CHEBI:58210"/>
    </ligand>
</feature>
<evidence type="ECO:0000256" key="13">
    <source>
        <dbReference type="ARBA" id="ARBA00048639"/>
    </source>
</evidence>
<reference evidence="17" key="1">
    <citation type="submission" date="2021-01" db="EMBL/GenBank/DDBJ databases">
        <title>Genomic Encyclopedia of Type Strains, Phase IV (KMG-IV): sequencing the most valuable type-strain genomes for metagenomic binning, comparative biology and taxonomic classification.</title>
        <authorList>
            <person name="Goeker M."/>
        </authorList>
    </citation>
    <scope>NUCLEOTIDE SEQUENCE</scope>
    <source>
        <strain evidence="17">DSM 25523</strain>
    </source>
</reference>
<dbReference type="Pfam" id="PF01180">
    <property type="entry name" value="DHO_dh"/>
    <property type="match status" value="1"/>
</dbReference>
<dbReference type="InterPro" id="IPR050074">
    <property type="entry name" value="DHO_dehydrogenase"/>
</dbReference>
<feature type="binding site" evidence="15">
    <location>
        <position position="177"/>
    </location>
    <ligand>
        <name>FMN</name>
        <dbReference type="ChEBI" id="CHEBI:58210"/>
    </ligand>
</feature>
<evidence type="ECO:0000256" key="14">
    <source>
        <dbReference type="ARBA" id="ARBA00048996"/>
    </source>
</evidence>
<dbReference type="GO" id="GO:0005737">
    <property type="term" value="C:cytoplasm"/>
    <property type="evidence" value="ECO:0007669"/>
    <property type="project" value="InterPro"/>
</dbReference>
<dbReference type="HAMAP" id="MF_00225">
    <property type="entry name" value="DHO_dh_type2"/>
    <property type="match status" value="1"/>
</dbReference>
<proteinExistence type="inferred from homology"/>
<evidence type="ECO:0000256" key="8">
    <source>
        <dbReference type="ARBA" id="ARBA00022630"/>
    </source>
</evidence>
<accession>A0A938Y0H1</accession>
<evidence type="ECO:0000256" key="6">
    <source>
        <dbReference type="ARBA" id="ARBA00005359"/>
    </source>
</evidence>
<dbReference type="CDD" id="cd04738">
    <property type="entry name" value="DHOD_2_like"/>
    <property type="match status" value="1"/>
</dbReference>
<keyword evidence="18" id="KW-1185">Reference proteome</keyword>
<feature type="binding site" evidence="15">
    <location>
        <begin position="251"/>
        <end position="252"/>
    </location>
    <ligand>
        <name>substrate</name>
    </ligand>
</feature>
<evidence type="ECO:0000256" key="3">
    <source>
        <dbReference type="ARBA" id="ARBA00004370"/>
    </source>
</evidence>
<feature type="binding site" evidence="15">
    <location>
        <position position="273"/>
    </location>
    <ligand>
        <name>FMN</name>
        <dbReference type="ChEBI" id="CHEBI:58210"/>
    </ligand>
</feature>
<feature type="active site" description="Nucleophile" evidence="15">
    <location>
        <position position="180"/>
    </location>
</feature>
<comment type="function">
    <text evidence="1 15">Catalyzes the conversion of dihydroorotate to orotate with quinone as electron acceptor.</text>
</comment>
<dbReference type="Proteomes" id="UP000717624">
    <property type="component" value="Unassembled WGS sequence"/>
</dbReference>
<comment type="catalytic activity">
    <reaction evidence="13 15">
        <text>(S)-dihydroorotate + a quinone = orotate + a quinol</text>
        <dbReference type="Rhea" id="RHEA:30187"/>
        <dbReference type="ChEBI" id="CHEBI:24646"/>
        <dbReference type="ChEBI" id="CHEBI:30839"/>
        <dbReference type="ChEBI" id="CHEBI:30864"/>
        <dbReference type="ChEBI" id="CHEBI:132124"/>
        <dbReference type="EC" id="1.3.5.2"/>
    </reaction>
</comment>
<dbReference type="InterPro" id="IPR013785">
    <property type="entry name" value="Aldolase_TIM"/>
</dbReference>
<dbReference type="GO" id="GO:0005886">
    <property type="term" value="C:plasma membrane"/>
    <property type="evidence" value="ECO:0007669"/>
    <property type="project" value="UniProtKB-SubCell"/>
</dbReference>
<feature type="binding site" evidence="15">
    <location>
        <begin position="323"/>
        <end position="324"/>
    </location>
    <ligand>
        <name>FMN</name>
        <dbReference type="ChEBI" id="CHEBI:58210"/>
    </ligand>
</feature>
<evidence type="ECO:0000256" key="15">
    <source>
        <dbReference type="HAMAP-Rule" id="MF_00225"/>
    </source>
</evidence>
<dbReference type="EC" id="1.3.5.2" evidence="15"/>
<dbReference type="NCBIfam" id="NF003645">
    <property type="entry name" value="PRK05286.1-2"/>
    <property type="match status" value="1"/>
</dbReference>